<evidence type="ECO:0000256" key="2">
    <source>
        <dbReference type="ARBA" id="ARBA00022603"/>
    </source>
</evidence>
<dbReference type="PANTHER" id="PTHR43667:SF2">
    <property type="entry name" value="FATTY ACID C-METHYL TRANSFERASE"/>
    <property type="match status" value="1"/>
</dbReference>
<evidence type="ECO:0000256" key="1">
    <source>
        <dbReference type="ARBA" id="ARBA00010815"/>
    </source>
</evidence>
<dbReference type="RefSeq" id="WP_266344205.1">
    <property type="nucleotide sequence ID" value="NZ_JAPKNH010000004.1"/>
</dbReference>
<dbReference type="InterPro" id="IPR050723">
    <property type="entry name" value="CFA/CMAS"/>
</dbReference>
<accession>A0ABW0PXP9</accession>
<dbReference type="Proteomes" id="UP001596150">
    <property type="component" value="Unassembled WGS sequence"/>
</dbReference>
<evidence type="ECO:0000313" key="7">
    <source>
        <dbReference type="Proteomes" id="UP001596150"/>
    </source>
</evidence>
<comment type="similarity">
    <text evidence="1">Belongs to the CFA/CMAS family.</text>
</comment>
<sequence length="405" mass="45619">MSHVEVKAVPTGLLTPLWSRVLRGWADRIVAGKLTIQFPDGTSHTVHGALPGPSASLTVRSSKLLWRIASSGDLGLARSYIEGDWDTADLGALLELGLANEQALHSLLEAPGLGRVLAYLRHRRRANTRAGSKRNIAFHYDLGNDFYRHWLDETMTYSSAIFAHPEQSLAEAQLEKYGRVVRELDLGIDDHVLEIGCGWGGFAEFAARETGCRITCLTLSREQEKFARERIAAAGLADRVEIRLEDYRDCTGQFDKIVSIEMFEAVGEENWATYFDALRMFLKPGGRAMLQVITIAEASFEDYRRKADFIQTYIFPGGMLPSQTAFVAAASASKLDLVGSQFFGRDYEKTLLIWDQDFSAAWHRIETQGFDAPFKRMWHYYLQYCAVGFRNSKIDVGQFLLRRPN</sequence>
<comment type="caution">
    <text evidence="6">The sequence shown here is derived from an EMBL/GenBank/DDBJ whole genome shotgun (WGS) entry which is preliminary data.</text>
</comment>
<proteinExistence type="inferred from homology"/>
<dbReference type="PANTHER" id="PTHR43667">
    <property type="entry name" value="CYCLOPROPANE-FATTY-ACYL-PHOSPHOLIPID SYNTHASE"/>
    <property type="match status" value="1"/>
</dbReference>
<dbReference type="GO" id="GO:0008168">
    <property type="term" value="F:methyltransferase activity"/>
    <property type="evidence" value="ECO:0007669"/>
    <property type="project" value="UniProtKB-KW"/>
</dbReference>
<keyword evidence="7" id="KW-1185">Reference proteome</keyword>
<reference evidence="7" key="1">
    <citation type="journal article" date="2019" name="Int. J. Syst. Evol. Microbiol.">
        <title>The Global Catalogue of Microorganisms (GCM) 10K type strain sequencing project: providing services to taxonomists for standard genome sequencing and annotation.</title>
        <authorList>
            <consortium name="The Broad Institute Genomics Platform"/>
            <consortium name="The Broad Institute Genome Sequencing Center for Infectious Disease"/>
            <person name="Wu L."/>
            <person name="Ma J."/>
        </authorList>
    </citation>
    <scope>NUCLEOTIDE SEQUENCE [LARGE SCALE GENOMIC DNA]</scope>
    <source>
        <strain evidence="7">KACC 12633</strain>
    </source>
</reference>
<protein>
    <submittedName>
        <fullName evidence="6">Class I SAM-dependent methyltransferase</fullName>
        <ecNumber evidence="6">2.1.1.-</ecNumber>
    </submittedName>
</protein>
<evidence type="ECO:0000256" key="4">
    <source>
        <dbReference type="ARBA" id="ARBA00022691"/>
    </source>
</evidence>
<keyword evidence="4" id="KW-0949">S-adenosyl-L-methionine</keyword>
<dbReference type="Pfam" id="PF02353">
    <property type="entry name" value="CMAS"/>
    <property type="match status" value="1"/>
</dbReference>
<name>A0ABW0PXP9_9HYPH</name>
<evidence type="ECO:0000313" key="6">
    <source>
        <dbReference type="EMBL" id="MFC5516547.1"/>
    </source>
</evidence>
<dbReference type="GO" id="GO:0032259">
    <property type="term" value="P:methylation"/>
    <property type="evidence" value="ECO:0007669"/>
    <property type="project" value="UniProtKB-KW"/>
</dbReference>
<keyword evidence="5" id="KW-0443">Lipid metabolism</keyword>
<dbReference type="CDD" id="cd02440">
    <property type="entry name" value="AdoMet_MTases"/>
    <property type="match status" value="1"/>
</dbReference>
<dbReference type="EMBL" id="JBHSML010000003">
    <property type="protein sequence ID" value="MFC5516547.1"/>
    <property type="molecule type" value="Genomic_DNA"/>
</dbReference>
<dbReference type="SUPFAM" id="SSF53335">
    <property type="entry name" value="S-adenosyl-L-methionine-dependent methyltransferases"/>
    <property type="match status" value="1"/>
</dbReference>
<dbReference type="Gene3D" id="3.40.50.150">
    <property type="entry name" value="Vaccinia Virus protein VP39"/>
    <property type="match status" value="1"/>
</dbReference>
<dbReference type="PIRSF" id="PIRSF003085">
    <property type="entry name" value="CMAS"/>
    <property type="match status" value="1"/>
</dbReference>
<evidence type="ECO:0000256" key="5">
    <source>
        <dbReference type="ARBA" id="ARBA00023098"/>
    </source>
</evidence>
<dbReference type="EC" id="2.1.1.-" evidence="6"/>
<gene>
    <name evidence="6" type="ORF">ACFPP9_12260</name>
</gene>
<keyword evidence="3 6" id="KW-0808">Transferase</keyword>
<organism evidence="6 7">
    <name type="scientific">Kaistia terrae</name>
    <dbReference type="NCBI Taxonomy" id="537017"/>
    <lineage>
        <taxon>Bacteria</taxon>
        <taxon>Pseudomonadati</taxon>
        <taxon>Pseudomonadota</taxon>
        <taxon>Alphaproteobacteria</taxon>
        <taxon>Hyphomicrobiales</taxon>
        <taxon>Kaistiaceae</taxon>
        <taxon>Kaistia</taxon>
    </lineage>
</organism>
<evidence type="ECO:0000256" key="3">
    <source>
        <dbReference type="ARBA" id="ARBA00022679"/>
    </source>
</evidence>
<dbReference type="InterPro" id="IPR003333">
    <property type="entry name" value="CMAS"/>
</dbReference>
<dbReference type="InterPro" id="IPR029063">
    <property type="entry name" value="SAM-dependent_MTases_sf"/>
</dbReference>
<keyword evidence="2 6" id="KW-0489">Methyltransferase</keyword>